<reference evidence="1" key="1">
    <citation type="submission" date="2021-03" db="EMBL/GenBank/DDBJ databases">
        <title>Molecular epidemiology and mechanisms of colistin and carbapenem resistance in Enterobacteriaceae from clinical isolates, the environment and porcine samples in Pretoria, South Africa.</title>
        <authorList>
            <person name="Bogoshi D."/>
            <person name="Mbelle N.M."/>
            <person name="Naidoo V."/>
            <person name="Osei Sekyere J."/>
        </authorList>
    </citation>
    <scope>NUCLEOTIDE SEQUENCE</scope>
    <source>
        <strain evidence="1">C052</strain>
    </source>
</reference>
<dbReference type="EMBL" id="JAGETQ010000061">
    <property type="protein sequence ID" value="MBO1916271.1"/>
    <property type="molecule type" value="Genomic_DNA"/>
</dbReference>
<dbReference type="Proteomes" id="UP000664477">
    <property type="component" value="Unassembled WGS sequence"/>
</dbReference>
<sequence>MQKRVYLGALPPTTITLNTTTLPDIQAGSVVLYRQFAVGKNSAIKPTKAGFAINVNISNEYLHILRNSVFWAEGGAKVQQW</sequence>
<evidence type="ECO:0000313" key="2">
    <source>
        <dbReference type="Proteomes" id="UP000664477"/>
    </source>
</evidence>
<gene>
    <name evidence="1" type="ORF">J4727_11770</name>
</gene>
<comment type="caution">
    <text evidence="1">The sequence shown here is derived from an EMBL/GenBank/DDBJ whole genome shotgun (WGS) entry which is preliminary data.</text>
</comment>
<name>A0A939SLM5_PRORE</name>
<dbReference type="AlphaFoldDB" id="A0A939SLM5"/>
<organism evidence="1 2">
    <name type="scientific">Providencia rettgeri</name>
    <dbReference type="NCBI Taxonomy" id="587"/>
    <lineage>
        <taxon>Bacteria</taxon>
        <taxon>Pseudomonadati</taxon>
        <taxon>Pseudomonadota</taxon>
        <taxon>Gammaproteobacteria</taxon>
        <taxon>Enterobacterales</taxon>
        <taxon>Morganellaceae</taxon>
        <taxon>Providencia</taxon>
    </lineage>
</organism>
<evidence type="ECO:0000313" key="1">
    <source>
        <dbReference type="EMBL" id="MBO1916271.1"/>
    </source>
</evidence>
<proteinExistence type="predicted"/>
<accession>A0A939SLM5</accession>
<evidence type="ECO:0008006" key="3">
    <source>
        <dbReference type="Google" id="ProtNLM"/>
    </source>
</evidence>
<protein>
    <recommendedName>
        <fullName evidence="3">Paraquat-inducible protein B</fullName>
    </recommendedName>
</protein>